<dbReference type="InterPro" id="IPR014025">
    <property type="entry name" value="Glutaredoxin_subgr"/>
</dbReference>
<evidence type="ECO:0000313" key="13">
    <source>
        <dbReference type="Proteomes" id="UP000694388"/>
    </source>
</evidence>
<dbReference type="InterPro" id="IPR002109">
    <property type="entry name" value="Glutaredoxin"/>
</dbReference>
<keyword evidence="7" id="KW-0676">Redox-active center</keyword>
<dbReference type="Gene3D" id="3.40.30.10">
    <property type="entry name" value="Glutaredoxin"/>
    <property type="match status" value="1"/>
</dbReference>
<keyword evidence="4" id="KW-0249">Electron transport</keyword>
<feature type="domain" description="Glutaredoxin" evidence="11">
    <location>
        <begin position="102"/>
        <end position="164"/>
    </location>
</feature>
<comment type="function">
    <text evidence="8">Glutathione-dependent oxidoreductase that facilitates the maintenance of mitochondrial redox homeostasis upon induction of apoptosis by oxidative stress. Involved in response to hydrogen peroxide and regulation of apoptosis caused by oxidative stress. Acts as a very efficient catalyst of monothiol reactions because of its high affinity for protein glutathione-mixed disulfides. Can receive electrons not only from glutathione (GSH), but also from thioredoxin reductase supporting both monothiol and dithiol reactions. Efficiently catalyzes both glutathionylation and deglutathionylation of mitochondrial complex I, which in turn regulates the superoxide production by the complex. Overexpression decreases the susceptibility to apoptosis and prevents loss of cardiolipin and cytochrome c release.</text>
</comment>
<accession>A0A8C4QC28</accession>
<evidence type="ECO:0000256" key="10">
    <source>
        <dbReference type="ARBA" id="ARBA00039819"/>
    </source>
</evidence>
<sequence>MAIDIFIISSFLSVRRFPRLFTCLRVVGAQVSFRICPLVVLTRYHRNLGRDCGPGLFGPSGCRVTDFRQKQNAHYMGGLVSHPALVSPASAFIENVISNNCVVIFSKSSCPFCVMANRVFEELGSSYATVELDCRDDGPALQQVLIGRTGMRTVPQVFVNGNLIGGGSETKRLYAEGKLHTLVMQCAMKGASAGPEPGDS</sequence>
<dbReference type="PANTHER" id="PTHR46679:SF1">
    <property type="entry name" value="GLUTAREDOXIN-2, MITOCHONDRIAL"/>
    <property type="match status" value="1"/>
</dbReference>
<keyword evidence="13" id="KW-1185">Reference proteome</keyword>
<keyword evidence="6" id="KW-0318">Glutathionylation</keyword>
<dbReference type="PANTHER" id="PTHR46679">
    <property type="match status" value="1"/>
</dbReference>
<dbReference type="Ensembl" id="ENSEBUT00000013711.1">
    <property type="protein sequence ID" value="ENSEBUP00000013135.1"/>
    <property type="gene ID" value="ENSEBUG00000008312.1"/>
</dbReference>
<evidence type="ECO:0000256" key="6">
    <source>
        <dbReference type="ARBA" id="ARBA00023206"/>
    </source>
</evidence>
<evidence type="ECO:0000259" key="11">
    <source>
        <dbReference type="Pfam" id="PF00462"/>
    </source>
</evidence>
<reference evidence="12" key="2">
    <citation type="submission" date="2025-09" db="UniProtKB">
        <authorList>
            <consortium name="Ensembl"/>
        </authorList>
    </citation>
    <scope>IDENTIFICATION</scope>
</reference>
<dbReference type="Proteomes" id="UP000694388">
    <property type="component" value="Unplaced"/>
</dbReference>
<keyword evidence="3" id="KW-0813">Transport</keyword>
<dbReference type="SUPFAM" id="SSF52833">
    <property type="entry name" value="Thioredoxin-like"/>
    <property type="match status" value="1"/>
</dbReference>
<comment type="subunit">
    <text evidence="9">Monomer; active form. Homodimer; inactive form. The homodimer is probably linked by 1 2Fe-2S cluster.</text>
</comment>
<evidence type="ECO:0000256" key="7">
    <source>
        <dbReference type="ARBA" id="ARBA00023284"/>
    </source>
</evidence>
<evidence type="ECO:0000256" key="1">
    <source>
        <dbReference type="ARBA" id="ARBA00002549"/>
    </source>
</evidence>
<dbReference type="InterPro" id="IPR011767">
    <property type="entry name" value="GLR_AS"/>
</dbReference>
<dbReference type="CDD" id="cd03419">
    <property type="entry name" value="GRX_GRXh_1_2_like"/>
    <property type="match status" value="1"/>
</dbReference>
<reference evidence="12" key="1">
    <citation type="submission" date="2025-08" db="UniProtKB">
        <authorList>
            <consortium name="Ensembl"/>
        </authorList>
    </citation>
    <scope>IDENTIFICATION</scope>
</reference>
<dbReference type="GO" id="GO:0005739">
    <property type="term" value="C:mitochondrion"/>
    <property type="evidence" value="ECO:0007669"/>
    <property type="project" value="TreeGrafter"/>
</dbReference>
<protein>
    <recommendedName>
        <fullName evidence="10">Glutaredoxin-2, mitochondrial</fullName>
    </recommendedName>
</protein>
<evidence type="ECO:0000256" key="2">
    <source>
        <dbReference type="ARBA" id="ARBA00007787"/>
    </source>
</evidence>
<evidence type="ECO:0000256" key="5">
    <source>
        <dbReference type="ARBA" id="ARBA00023157"/>
    </source>
</evidence>
<keyword evidence="5" id="KW-1015">Disulfide bond</keyword>
<dbReference type="AlphaFoldDB" id="A0A8C4QC28"/>
<dbReference type="PRINTS" id="PR00160">
    <property type="entry name" value="GLUTAREDOXIN"/>
</dbReference>
<evidence type="ECO:0000256" key="4">
    <source>
        <dbReference type="ARBA" id="ARBA00022982"/>
    </source>
</evidence>
<dbReference type="OMA" id="FCVMANR"/>
<proteinExistence type="inferred from homology"/>
<dbReference type="PROSITE" id="PS00195">
    <property type="entry name" value="GLUTAREDOXIN_1"/>
    <property type="match status" value="1"/>
</dbReference>
<dbReference type="Pfam" id="PF00462">
    <property type="entry name" value="Glutaredoxin"/>
    <property type="match status" value="1"/>
</dbReference>
<dbReference type="InterPro" id="IPR036249">
    <property type="entry name" value="Thioredoxin-like_sf"/>
</dbReference>
<evidence type="ECO:0000313" key="12">
    <source>
        <dbReference type="Ensembl" id="ENSEBUP00000013135.1"/>
    </source>
</evidence>
<dbReference type="GeneTree" id="ENSGT00940000167705"/>
<dbReference type="FunFam" id="3.40.30.10:FF:000026">
    <property type="entry name" value="Glutaredoxin 2"/>
    <property type="match status" value="1"/>
</dbReference>
<dbReference type="PROSITE" id="PS51354">
    <property type="entry name" value="GLUTAREDOXIN_2"/>
    <property type="match status" value="1"/>
</dbReference>
<name>A0A8C4QC28_EPTBU</name>
<evidence type="ECO:0000256" key="8">
    <source>
        <dbReference type="ARBA" id="ARBA00037470"/>
    </source>
</evidence>
<comment type="similarity">
    <text evidence="2">Belongs to the glutaredoxin family.</text>
</comment>
<dbReference type="GO" id="GO:0015035">
    <property type="term" value="F:protein-disulfide reductase activity"/>
    <property type="evidence" value="ECO:0007669"/>
    <property type="project" value="TreeGrafter"/>
</dbReference>
<evidence type="ECO:0000256" key="3">
    <source>
        <dbReference type="ARBA" id="ARBA00022448"/>
    </source>
</evidence>
<evidence type="ECO:0000256" key="9">
    <source>
        <dbReference type="ARBA" id="ARBA00038558"/>
    </source>
</evidence>
<organism evidence="12 13">
    <name type="scientific">Eptatretus burgeri</name>
    <name type="common">Inshore hagfish</name>
    <dbReference type="NCBI Taxonomy" id="7764"/>
    <lineage>
        <taxon>Eukaryota</taxon>
        <taxon>Metazoa</taxon>
        <taxon>Chordata</taxon>
        <taxon>Craniata</taxon>
        <taxon>Vertebrata</taxon>
        <taxon>Cyclostomata</taxon>
        <taxon>Myxini</taxon>
        <taxon>Myxiniformes</taxon>
        <taxon>Myxinidae</taxon>
        <taxon>Eptatretinae</taxon>
        <taxon>Eptatretus</taxon>
    </lineage>
</organism>
<comment type="function">
    <text evidence="1">Has a glutathione-disulfide oxidoreductase activity in the presence of NADPH and glutathione reductase. Reduces low molecular weight disulfides and proteins.</text>
</comment>